<dbReference type="PANTHER" id="PTHR35849:SF2">
    <property type="entry name" value="BLR2341 PROTEIN"/>
    <property type="match status" value="1"/>
</dbReference>
<gene>
    <name evidence="2" type="ORF">HQN59_07765</name>
</gene>
<dbReference type="InterPro" id="IPR058548">
    <property type="entry name" value="MlaB-like_STAS"/>
</dbReference>
<dbReference type="Gene3D" id="3.30.750.24">
    <property type="entry name" value="STAS domain"/>
    <property type="match status" value="1"/>
</dbReference>
<reference evidence="2 3" key="1">
    <citation type="submission" date="2020-06" db="EMBL/GenBank/DDBJ databases">
        <title>Schlegella sp. ID0723 isolated from air conditioner.</title>
        <authorList>
            <person name="Kim D.Y."/>
            <person name="Kim D.-U."/>
        </authorList>
    </citation>
    <scope>NUCLEOTIDE SEQUENCE [LARGE SCALE GENOMIC DNA]</scope>
    <source>
        <strain evidence="2 3">ID0723</strain>
    </source>
</reference>
<comment type="caution">
    <text evidence="2">The sequence shown here is derived from an EMBL/GenBank/DDBJ whole genome shotgun (WGS) entry which is preliminary data.</text>
</comment>
<dbReference type="InterPro" id="IPR036513">
    <property type="entry name" value="STAS_dom_sf"/>
</dbReference>
<protein>
    <submittedName>
        <fullName evidence="2">STAS domain-containing protein</fullName>
    </submittedName>
</protein>
<organism evidence="2 3">
    <name type="scientific">Piscinibacter koreensis</name>
    <dbReference type="NCBI Taxonomy" id="2742824"/>
    <lineage>
        <taxon>Bacteria</taxon>
        <taxon>Pseudomonadati</taxon>
        <taxon>Pseudomonadota</taxon>
        <taxon>Betaproteobacteria</taxon>
        <taxon>Burkholderiales</taxon>
        <taxon>Sphaerotilaceae</taxon>
        <taxon>Piscinibacter</taxon>
    </lineage>
</organism>
<sequence>MLLLPAALTASEATPALRLLGEALQREQAAEVTVDASALRHFDSSALAVLLECSRLAAAAGKPFNVRGAPAKLAALARLYGVDGLLWADAERAAPGTAES</sequence>
<dbReference type="Proteomes" id="UP000529637">
    <property type="component" value="Unassembled WGS sequence"/>
</dbReference>
<feature type="domain" description="STAS" evidence="1">
    <location>
        <begin position="1"/>
        <end position="100"/>
    </location>
</feature>
<name>A0A7Y6TW11_9BURK</name>
<dbReference type="PANTHER" id="PTHR35849">
    <property type="entry name" value="BLR2341 PROTEIN"/>
    <property type="match status" value="1"/>
</dbReference>
<evidence type="ECO:0000313" key="3">
    <source>
        <dbReference type="Proteomes" id="UP000529637"/>
    </source>
</evidence>
<dbReference type="Pfam" id="PF13466">
    <property type="entry name" value="STAS_2"/>
    <property type="match status" value="1"/>
</dbReference>
<dbReference type="InterPro" id="IPR002645">
    <property type="entry name" value="STAS_dom"/>
</dbReference>
<accession>A0A7Y6TW11</accession>
<keyword evidence="3" id="KW-1185">Reference proteome</keyword>
<dbReference type="RefSeq" id="WP_176067827.1">
    <property type="nucleotide sequence ID" value="NZ_JABWMJ010000003.1"/>
</dbReference>
<dbReference type="AlphaFoldDB" id="A0A7Y6TW11"/>
<dbReference type="SUPFAM" id="SSF52091">
    <property type="entry name" value="SpoIIaa-like"/>
    <property type="match status" value="1"/>
</dbReference>
<dbReference type="InterPro" id="IPR052746">
    <property type="entry name" value="MlaB_ABC_Transporter"/>
</dbReference>
<proteinExistence type="predicted"/>
<dbReference type="PROSITE" id="PS50801">
    <property type="entry name" value="STAS"/>
    <property type="match status" value="1"/>
</dbReference>
<dbReference type="CDD" id="cd07043">
    <property type="entry name" value="STAS_anti-anti-sigma_factors"/>
    <property type="match status" value="1"/>
</dbReference>
<evidence type="ECO:0000313" key="2">
    <source>
        <dbReference type="EMBL" id="NUZ05659.1"/>
    </source>
</evidence>
<evidence type="ECO:0000259" key="1">
    <source>
        <dbReference type="PROSITE" id="PS50801"/>
    </source>
</evidence>
<dbReference type="EMBL" id="JABWMJ010000003">
    <property type="protein sequence ID" value="NUZ05659.1"/>
    <property type="molecule type" value="Genomic_DNA"/>
</dbReference>